<dbReference type="InterPro" id="IPR027417">
    <property type="entry name" value="P-loop_NTPase"/>
</dbReference>
<gene>
    <name evidence="2" type="ORF">LDC_0388</name>
</gene>
<dbReference type="Pfam" id="PF13401">
    <property type="entry name" value="AAA_22"/>
    <property type="match status" value="1"/>
</dbReference>
<accession>D9PFU3</accession>
<dbReference type="InterPro" id="IPR003593">
    <property type="entry name" value="AAA+_ATPase"/>
</dbReference>
<evidence type="ECO:0000259" key="1">
    <source>
        <dbReference type="SMART" id="SM00382"/>
    </source>
</evidence>
<dbReference type="InterPro" id="IPR052026">
    <property type="entry name" value="ExeA_AAA_ATPase_DNA-bind"/>
</dbReference>
<sequence length="269" mass="30783">MYELYYGLKELPFNITPDPRFIFFSRHHQEALSTLLYGIESRRGFIQITGEIGAGKTTLSRTLLRKLQGKVHSALIFNPKMSEIELLQTIVEDFGILPKGKRRKDYFDSLNRFLLEENEKGFNAIVIIDEAQLLSPKALEQIRLLSNLEKPDQKLLQIILVGQPELKELLNKPQLRQLKQRITIRYHLPELSRDEVAFYLSHRLRVAGGDRELFTDEAVDLIYKISGGIPRIINVIADRSLLAGFTQNATMVDLSLVECAQTDLEGVYA</sequence>
<dbReference type="SMART" id="SM00382">
    <property type="entry name" value="AAA"/>
    <property type="match status" value="1"/>
</dbReference>
<dbReference type="GO" id="GO:0016887">
    <property type="term" value="F:ATP hydrolysis activity"/>
    <property type="evidence" value="ECO:0007669"/>
    <property type="project" value="InterPro"/>
</dbReference>
<name>D9PFU3_9ZZZZ</name>
<dbReference type="Gene3D" id="3.40.50.300">
    <property type="entry name" value="P-loop containing nucleotide triphosphate hydrolases"/>
    <property type="match status" value="1"/>
</dbReference>
<comment type="caution">
    <text evidence="2">The sequence shown here is derived from an EMBL/GenBank/DDBJ whole genome shotgun (WGS) entry which is preliminary data.</text>
</comment>
<dbReference type="AlphaFoldDB" id="D9PFU3"/>
<protein>
    <submittedName>
        <fullName evidence="2">General secretion pathway protein A</fullName>
    </submittedName>
</protein>
<reference evidence="2" key="1">
    <citation type="submission" date="2010-07" db="EMBL/GenBank/DDBJ databases">
        <authorList>
            <consortium name="CONSOLIDER consortium CSD2007-00005"/>
            <person name="Guazzaroni M.-E."/>
            <person name="Richter M."/>
            <person name="Garcia-Salamanca A."/>
            <person name="Yarza P."/>
            <person name="Ferrer M."/>
        </authorList>
    </citation>
    <scope>NUCLEOTIDE SEQUENCE</scope>
</reference>
<reference evidence="2" key="2">
    <citation type="journal article" date="2011" name="Microb. Ecol.">
        <title>Taxonomic and Functional Metagenomic Profiling of the Microbial Community in the Anoxic Sediment of a Sub-saline Shallow Lake (Laguna de Carrizo, Central Spain).</title>
        <authorList>
            <person name="Ferrer M."/>
            <person name="Guazzaroni M.E."/>
            <person name="Richter M."/>
            <person name="Garcia-Salamanca A."/>
            <person name="Yarza P."/>
            <person name="Suarez-Suarez A."/>
            <person name="Solano J."/>
            <person name="Alcaide M."/>
            <person name="van Dillewijn P."/>
            <person name="Molina-Henares M.A."/>
            <person name="Lopez-Cortes N."/>
            <person name="Al-Ramahi Y."/>
            <person name="Guerrero C."/>
            <person name="Acosta A."/>
            <person name="de Eugenio L.I."/>
            <person name="Martinez V."/>
            <person name="Marques S."/>
            <person name="Rojo F."/>
            <person name="Santero E."/>
            <person name="Genilloud O."/>
            <person name="Perez-Perez J."/>
            <person name="Rossello-Mora R."/>
            <person name="Ramos J.L."/>
        </authorList>
    </citation>
    <scope>NUCLEOTIDE SEQUENCE</scope>
</reference>
<evidence type="ECO:0000313" key="2">
    <source>
        <dbReference type="EMBL" id="EFK97579.1"/>
    </source>
</evidence>
<organism evidence="2">
    <name type="scientific">sediment metagenome</name>
    <dbReference type="NCBI Taxonomy" id="749907"/>
    <lineage>
        <taxon>unclassified sequences</taxon>
        <taxon>metagenomes</taxon>
        <taxon>ecological metagenomes</taxon>
    </lineage>
</organism>
<dbReference type="PANTHER" id="PTHR35894">
    <property type="entry name" value="GENERAL SECRETION PATHWAY PROTEIN A-RELATED"/>
    <property type="match status" value="1"/>
</dbReference>
<proteinExistence type="predicted"/>
<feature type="domain" description="AAA+ ATPase" evidence="1">
    <location>
        <begin position="42"/>
        <end position="210"/>
    </location>
</feature>
<dbReference type="EMBL" id="ADZX01000121">
    <property type="protein sequence ID" value="EFK97579.1"/>
    <property type="molecule type" value="Genomic_DNA"/>
</dbReference>
<dbReference type="PANTHER" id="PTHR35894:SF1">
    <property type="entry name" value="PHOSPHORIBULOKINASE _ URIDINE KINASE FAMILY"/>
    <property type="match status" value="1"/>
</dbReference>
<dbReference type="InterPro" id="IPR049945">
    <property type="entry name" value="AAA_22"/>
</dbReference>
<dbReference type="SUPFAM" id="SSF52540">
    <property type="entry name" value="P-loop containing nucleoside triphosphate hydrolases"/>
    <property type="match status" value="1"/>
</dbReference>